<dbReference type="InterPro" id="IPR027396">
    <property type="entry name" value="DsrEFH-like"/>
</dbReference>
<sequence>MTLAKLFYTIVLITAPGLSFGEGKVVDTPYQPQKVLYDFYFDHPQKINSALYWLRSLINTLGEEPYSFSPEALNIKVVIHGTEIVTVIKKNYPKYKDAVDRMRYYASLGVEFKVCGLAAKDYDYQPKDFQDFIQIVPSAMTELAHWQNQGYALIAPNIMDKRFSIEEIR</sequence>
<gene>
    <name evidence="1" type="ORF">EDC63_10318</name>
</gene>
<dbReference type="EMBL" id="SMCO01000003">
    <property type="protein sequence ID" value="TCV88947.1"/>
    <property type="molecule type" value="Genomic_DNA"/>
</dbReference>
<dbReference type="Proteomes" id="UP000295367">
    <property type="component" value="Unassembled WGS sequence"/>
</dbReference>
<protein>
    <submittedName>
        <fullName evidence="1">Uncharacterized protein</fullName>
    </submittedName>
</protein>
<dbReference type="Gene3D" id="3.40.1260.10">
    <property type="entry name" value="DsrEFH-like"/>
    <property type="match status" value="1"/>
</dbReference>
<dbReference type="PANTHER" id="PTHR37691:SF1">
    <property type="entry name" value="BLR3518 PROTEIN"/>
    <property type="match status" value="1"/>
</dbReference>
<evidence type="ECO:0000313" key="2">
    <source>
        <dbReference type="Proteomes" id="UP000295367"/>
    </source>
</evidence>
<reference evidence="1 2" key="1">
    <citation type="submission" date="2019-03" db="EMBL/GenBank/DDBJ databases">
        <title>Genomic Encyclopedia of Type Strains, Phase IV (KMG-IV): sequencing the most valuable type-strain genomes for metagenomic binning, comparative biology and taxonomic classification.</title>
        <authorList>
            <person name="Goeker M."/>
        </authorList>
    </citation>
    <scope>NUCLEOTIDE SEQUENCE [LARGE SCALE GENOMIC DNA]</scope>
    <source>
        <strain evidence="1 2">DSM 100309</strain>
    </source>
</reference>
<dbReference type="AlphaFoldDB" id="A0A4R3YAC3"/>
<comment type="caution">
    <text evidence="1">The sequence shown here is derived from an EMBL/GenBank/DDBJ whole genome shotgun (WGS) entry which is preliminary data.</text>
</comment>
<evidence type="ECO:0000313" key="1">
    <source>
        <dbReference type="EMBL" id="TCV88947.1"/>
    </source>
</evidence>
<proteinExistence type="predicted"/>
<dbReference type="OrthoDB" id="14053at2"/>
<name>A0A4R3YAC3_9PROT</name>
<dbReference type="SUPFAM" id="SSF75169">
    <property type="entry name" value="DsrEFH-like"/>
    <property type="match status" value="1"/>
</dbReference>
<organism evidence="1 2">
    <name type="scientific">Sulfurirhabdus autotrophica</name>
    <dbReference type="NCBI Taxonomy" id="1706046"/>
    <lineage>
        <taxon>Bacteria</taxon>
        <taxon>Pseudomonadati</taxon>
        <taxon>Pseudomonadota</taxon>
        <taxon>Betaproteobacteria</taxon>
        <taxon>Nitrosomonadales</taxon>
        <taxon>Sulfuricellaceae</taxon>
        <taxon>Sulfurirhabdus</taxon>
    </lineage>
</organism>
<keyword evidence="2" id="KW-1185">Reference proteome</keyword>
<dbReference type="Pfam" id="PF02635">
    <property type="entry name" value="DsrE"/>
    <property type="match status" value="1"/>
</dbReference>
<accession>A0A4R3YAC3</accession>
<dbReference type="PANTHER" id="PTHR37691">
    <property type="entry name" value="BLR3518 PROTEIN"/>
    <property type="match status" value="1"/>
</dbReference>
<dbReference type="RefSeq" id="WP_124946012.1">
    <property type="nucleotide sequence ID" value="NZ_BHVT01000020.1"/>
</dbReference>
<dbReference type="InterPro" id="IPR003787">
    <property type="entry name" value="Sulphur_relay_DsrE/F-like"/>
</dbReference>